<dbReference type="EMBL" id="KQ030512">
    <property type="protein sequence ID" value="KJZ76231.1"/>
    <property type="molecule type" value="Genomic_DNA"/>
</dbReference>
<evidence type="ECO:0000256" key="11">
    <source>
        <dbReference type="RuleBase" id="RU363037"/>
    </source>
</evidence>
<dbReference type="Pfam" id="PF00749">
    <property type="entry name" value="tRNA-synt_1c"/>
    <property type="match status" value="1"/>
</dbReference>
<dbReference type="CDD" id="cd00808">
    <property type="entry name" value="GluRS_core"/>
    <property type="match status" value="1"/>
</dbReference>
<dbReference type="AlphaFoldDB" id="A0A0F7ZLC0"/>
<dbReference type="InterPro" id="IPR014729">
    <property type="entry name" value="Rossmann-like_a/b/a_fold"/>
</dbReference>
<keyword evidence="4 11" id="KW-0436">Ligase</keyword>
<evidence type="ECO:0000256" key="1">
    <source>
        <dbReference type="ARBA" id="ARBA00004173"/>
    </source>
</evidence>
<evidence type="ECO:0000313" key="13">
    <source>
        <dbReference type="EMBL" id="KJZ76231.1"/>
    </source>
</evidence>
<comment type="subcellular location">
    <subcellularLocation>
        <location evidence="1">Mitochondrion</location>
    </subcellularLocation>
</comment>
<dbReference type="PANTHER" id="PTHR43311">
    <property type="entry name" value="GLUTAMATE--TRNA LIGASE"/>
    <property type="match status" value="1"/>
</dbReference>
<dbReference type="EC" id="6.1.1.17" evidence="3"/>
<comment type="similarity">
    <text evidence="2">Belongs to the class-I aminoacyl-tRNA synthetase family. Glutamate--tRNA ligase type 1 subfamily.</text>
</comment>
<dbReference type="GO" id="GO:0006424">
    <property type="term" value="P:glutamyl-tRNA aminoacylation"/>
    <property type="evidence" value="ECO:0007669"/>
    <property type="project" value="InterPro"/>
</dbReference>
<sequence length="671" mass="74671">MKYFDTSSAVPPRLDLPHSAALHHGANSLDEVSACIMSILAHSPQLARRLGCLSNLNGSLASKCVSRSTVNRQSSHLIRLLHLNGGGTTAAPDKDKTIATTVSPNTNLPGEPGSGLKGLRSIRGSRQQQKSHELTHTIFGQSANLPIRTRFAPSPTGYLHLGSLRTALFNNVVSRASKGGAFILRIEDTDQNRRVQDAEERIVEDLKWAGLSWEEGPDCGGPHGPYRQSQRLPIYKEHVERLLEAGHAYRCFCTSEQLDSQKRRLHDAGLPTVYAGTCRSINKVESQRRAAEGEPHVVRFRGDVFGSPKFRDAIYGPFQKKNPEEDFVLLKTDGFPTYHLANVVDDHLMQITHVIRGEEWLISTPKHIALYEAFGWKPPTFAHLGLLINPDGTKLSKRNDSVNLSRYQQQGIFPMALLSWLANLGSSFKAKTKTPRSLQDIVDVMTYKFTTGGIKLNFPKLDYFQSKYRDTILGNPIPELAEREAHLILHHLTLPLLREIDTLTNRGDPPNTQLPERWQTPLDLVPALRSDDTRKDYITRIFAVTQGNFQSLEGLVKQHPYLFWRVPTALYTLSVAAAATAPDAAILDALEQTIEQPYVWDGQGSRAMEYLRDALQGSAIDPVAFHNTLRLVATGAQDLASQTSARMFAILGRDEWRHRLAALRAACDGSK</sequence>
<name>A0A0F7ZLC0_9HYPO</name>
<evidence type="ECO:0000256" key="9">
    <source>
        <dbReference type="ARBA" id="ARBA00030865"/>
    </source>
</evidence>
<dbReference type="GO" id="GO:0008270">
    <property type="term" value="F:zinc ion binding"/>
    <property type="evidence" value="ECO:0007669"/>
    <property type="project" value="InterPro"/>
</dbReference>
<proteinExistence type="inferred from homology"/>
<keyword evidence="8 11" id="KW-0030">Aminoacyl-tRNA synthetase</keyword>
<reference evidence="13 14" key="1">
    <citation type="journal article" date="2014" name="Genome Biol. Evol.">
        <title>Comparative genomics and transcriptomics analyses reveal divergent lifestyle features of nematode endoparasitic fungus Hirsutella minnesotensis.</title>
        <authorList>
            <person name="Lai Y."/>
            <person name="Liu K."/>
            <person name="Zhang X."/>
            <person name="Zhang X."/>
            <person name="Li K."/>
            <person name="Wang N."/>
            <person name="Shu C."/>
            <person name="Wu Y."/>
            <person name="Wang C."/>
            <person name="Bushley K.E."/>
            <person name="Xiang M."/>
            <person name="Liu X."/>
        </authorList>
    </citation>
    <scope>NUCLEOTIDE SEQUENCE [LARGE SCALE GENOMIC DNA]</scope>
    <source>
        <strain evidence="13 14">3608</strain>
    </source>
</reference>
<evidence type="ECO:0000256" key="2">
    <source>
        <dbReference type="ARBA" id="ARBA00007894"/>
    </source>
</evidence>
<dbReference type="HAMAP" id="MF_00022">
    <property type="entry name" value="Glu_tRNA_synth_type1"/>
    <property type="match status" value="1"/>
</dbReference>
<evidence type="ECO:0000256" key="7">
    <source>
        <dbReference type="ARBA" id="ARBA00022917"/>
    </source>
</evidence>
<dbReference type="Gene3D" id="3.40.50.620">
    <property type="entry name" value="HUPs"/>
    <property type="match status" value="1"/>
</dbReference>
<dbReference type="PANTHER" id="PTHR43311:SF2">
    <property type="entry name" value="GLUTAMATE--TRNA LIGASE, MITOCHONDRIAL-RELATED"/>
    <property type="match status" value="1"/>
</dbReference>
<keyword evidence="6 11" id="KW-0067">ATP-binding</keyword>
<evidence type="ECO:0000256" key="4">
    <source>
        <dbReference type="ARBA" id="ARBA00022598"/>
    </source>
</evidence>
<keyword evidence="5 11" id="KW-0547">Nucleotide-binding</keyword>
<dbReference type="Proteomes" id="UP000054481">
    <property type="component" value="Unassembled WGS sequence"/>
</dbReference>
<evidence type="ECO:0000256" key="8">
    <source>
        <dbReference type="ARBA" id="ARBA00023146"/>
    </source>
</evidence>
<accession>A0A0F7ZLC0</accession>
<evidence type="ECO:0000256" key="10">
    <source>
        <dbReference type="ARBA" id="ARBA00072917"/>
    </source>
</evidence>
<dbReference type="GO" id="GO:0005524">
    <property type="term" value="F:ATP binding"/>
    <property type="evidence" value="ECO:0007669"/>
    <property type="project" value="UniProtKB-KW"/>
</dbReference>
<evidence type="ECO:0000313" key="14">
    <source>
        <dbReference type="Proteomes" id="UP000054481"/>
    </source>
</evidence>
<dbReference type="SUPFAM" id="SSF52374">
    <property type="entry name" value="Nucleotidylyl transferase"/>
    <property type="match status" value="1"/>
</dbReference>
<protein>
    <recommendedName>
        <fullName evidence="10">Glutamate--tRNA ligase, mitochondrial</fullName>
        <ecNumber evidence="3">6.1.1.17</ecNumber>
    </recommendedName>
    <alternativeName>
        <fullName evidence="9">Glutamyl-tRNA synthetase</fullName>
    </alternativeName>
</protein>
<evidence type="ECO:0000259" key="12">
    <source>
        <dbReference type="Pfam" id="PF00749"/>
    </source>
</evidence>
<dbReference type="GO" id="GO:0004818">
    <property type="term" value="F:glutamate-tRNA ligase activity"/>
    <property type="evidence" value="ECO:0007669"/>
    <property type="project" value="UniProtKB-EC"/>
</dbReference>
<dbReference type="InterPro" id="IPR049940">
    <property type="entry name" value="GluQ/Sye"/>
</dbReference>
<dbReference type="OrthoDB" id="428822at2759"/>
<feature type="domain" description="Glutamyl/glutaminyl-tRNA synthetase class Ib catalytic" evidence="12">
    <location>
        <begin position="147"/>
        <end position="432"/>
    </location>
</feature>
<dbReference type="GO" id="GO:0005739">
    <property type="term" value="C:mitochondrion"/>
    <property type="evidence" value="ECO:0007669"/>
    <property type="project" value="UniProtKB-SubCell"/>
</dbReference>
<dbReference type="InterPro" id="IPR020058">
    <property type="entry name" value="Glu/Gln-tRNA-synth_Ib_cat-dom"/>
</dbReference>
<keyword evidence="7 11" id="KW-0648">Protein biosynthesis</keyword>
<dbReference type="NCBIfam" id="TIGR00464">
    <property type="entry name" value="gltX_bact"/>
    <property type="match status" value="1"/>
</dbReference>
<dbReference type="PRINTS" id="PR00987">
    <property type="entry name" value="TRNASYNTHGLU"/>
</dbReference>
<organism evidence="13 14">
    <name type="scientific">Hirsutella minnesotensis 3608</name>
    <dbReference type="NCBI Taxonomy" id="1043627"/>
    <lineage>
        <taxon>Eukaryota</taxon>
        <taxon>Fungi</taxon>
        <taxon>Dikarya</taxon>
        <taxon>Ascomycota</taxon>
        <taxon>Pezizomycotina</taxon>
        <taxon>Sordariomycetes</taxon>
        <taxon>Hypocreomycetidae</taxon>
        <taxon>Hypocreales</taxon>
        <taxon>Ophiocordycipitaceae</taxon>
        <taxon>Hirsutella</taxon>
    </lineage>
</organism>
<dbReference type="InterPro" id="IPR004527">
    <property type="entry name" value="Glu-tRNA-ligase_bac/mito"/>
</dbReference>
<evidence type="ECO:0000256" key="5">
    <source>
        <dbReference type="ARBA" id="ARBA00022741"/>
    </source>
</evidence>
<dbReference type="FunFam" id="3.40.50.620:FF:000045">
    <property type="entry name" value="Glutamate--tRNA ligase, mitochondrial"/>
    <property type="match status" value="1"/>
</dbReference>
<gene>
    <name evidence="13" type="ORF">HIM_04313</name>
</gene>
<keyword evidence="14" id="KW-1185">Reference proteome</keyword>
<dbReference type="InterPro" id="IPR000924">
    <property type="entry name" value="Glu/Gln-tRNA-synth"/>
</dbReference>
<dbReference type="InterPro" id="IPR033910">
    <property type="entry name" value="GluRS_core"/>
</dbReference>
<evidence type="ECO:0000256" key="6">
    <source>
        <dbReference type="ARBA" id="ARBA00022840"/>
    </source>
</evidence>
<evidence type="ECO:0000256" key="3">
    <source>
        <dbReference type="ARBA" id="ARBA00012835"/>
    </source>
</evidence>